<dbReference type="OrthoDB" id="5641374at2"/>
<protein>
    <recommendedName>
        <fullName evidence="4">DUF3775 domain-containing protein</fullName>
    </recommendedName>
</protein>
<dbReference type="InterPro" id="IPR022254">
    <property type="entry name" value="DUF3775"/>
</dbReference>
<evidence type="ECO:0000256" key="1">
    <source>
        <dbReference type="SAM" id="MobiDB-lite"/>
    </source>
</evidence>
<feature type="region of interest" description="Disordered" evidence="1">
    <location>
        <begin position="23"/>
        <end position="42"/>
    </location>
</feature>
<gene>
    <name evidence="2" type="ORF">SAMN06295910_2331</name>
</gene>
<name>A0A1X7GX89_9SPHN</name>
<organism evidence="2 3">
    <name type="scientific">Allosphingosinicella indica</name>
    <dbReference type="NCBI Taxonomy" id="941907"/>
    <lineage>
        <taxon>Bacteria</taxon>
        <taxon>Pseudomonadati</taxon>
        <taxon>Pseudomonadota</taxon>
        <taxon>Alphaproteobacteria</taxon>
        <taxon>Sphingomonadales</taxon>
        <taxon>Sphingomonadaceae</taxon>
        <taxon>Allosphingosinicella</taxon>
    </lineage>
</organism>
<evidence type="ECO:0000313" key="3">
    <source>
        <dbReference type="Proteomes" id="UP000192934"/>
    </source>
</evidence>
<evidence type="ECO:0008006" key="4">
    <source>
        <dbReference type="Google" id="ProtNLM"/>
    </source>
</evidence>
<proteinExistence type="predicted"/>
<evidence type="ECO:0000313" key="2">
    <source>
        <dbReference type="EMBL" id="SMF75303.1"/>
    </source>
</evidence>
<sequence>MELLTPLDTICRLIIRAREMEAQVPAQDADEDPDNVDDFDDEGGEALSVLEDEVNTGVEEEIRALLDDLADDQLAEVLALAWVGRGTYDTSEWDDATQEASDNVEQGNDGAIDELMDMPMLAGLLDAGLAAFDLSCEGIGQID</sequence>
<dbReference type="AlphaFoldDB" id="A0A1X7GX89"/>
<dbReference type="Pfam" id="PF12616">
    <property type="entry name" value="DUF3775"/>
    <property type="match status" value="1"/>
</dbReference>
<dbReference type="Proteomes" id="UP000192934">
    <property type="component" value="Chromosome I"/>
</dbReference>
<feature type="compositionally biased region" description="Acidic residues" evidence="1">
    <location>
        <begin position="28"/>
        <end position="42"/>
    </location>
</feature>
<keyword evidence="3" id="KW-1185">Reference proteome</keyword>
<dbReference type="EMBL" id="LT840185">
    <property type="protein sequence ID" value="SMF75303.1"/>
    <property type="molecule type" value="Genomic_DNA"/>
</dbReference>
<accession>A0A1X7GX89</accession>
<reference evidence="3" key="1">
    <citation type="submission" date="2017-04" db="EMBL/GenBank/DDBJ databases">
        <authorList>
            <person name="Varghese N."/>
            <person name="Submissions S."/>
        </authorList>
    </citation>
    <scope>NUCLEOTIDE SEQUENCE [LARGE SCALE GENOMIC DNA]</scope>
    <source>
        <strain evidence="3">Dd16</strain>
    </source>
</reference>